<keyword evidence="4 5" id="KW-0472">Membrane</keyword>
<sequence>MSTAAAANEAFRPQPLSFVLFIPSVVCGYLAYWQYQRSMWKGGLIAEREAGLNSPARDIYDLDELHDHAKVSCSGRYIHERSLFVGPRPRSIPGRGIQSGYFLITPLYQPDRYSCQTCHCHTASS</sequence>
<feature type="transmembrane region" description="Helical" evidence="5">
    <location>
        <begin position="16"/>
        <end position="35"/>
    </location>
</feature>
<evidence type="ECO:0000256" key="5">
    <source>
        <dbReference type="RuleBase" id="RU363076"/>
    </source>
</evidence>
<evidence type="ECO:0000313" key="6">
    <source>
        <dbReference type="EMBL" id="GFH12477.1"/>
    </source>
</evidence>
<evidence type="ECO:0000256" key="3">
    <source>
        <dbReference type="ARBA" id="ARBA00022989"/>
    </source>
</evidence>
<comment type="caution">
    <text evidence="6">The sequence shown here is derived from an EMBL/GenBank/DDBJ whole genome shotgun (WGS) entry which is preliminary data.</text>
</comment>
<accession>A0A699YQ82</accession>
<gene>
    <name evidence="6" type="ORF">HaLaN_08179</name>
</gene>
<dbReference type="GO" id="GO:0005743">
    <property type="term" value="C:mitochondrial inner membrane"/>
    <property type="evidence" value="ECO:0007669"/>
    <property type="project" value="UniProtKB-SubCell"/>
</dbReference>
<comment type="caution">
    <text evidence="5">Lacks conserved residue(s) required for the propagation of feature annotation.</text>
</comment>
<dbReference type="InterPro" id="IPR045214">
    <property type="entry name" value="Surf1/Surf4"/>
</dbReference>
<evidence type="ECO:0000256" key="2">
    <source>
        <dbReference type="ARBA" id="ARBA00022692"/>
    </source>
</evidence>
<dbReference type="PROSITE" id="PS50895">
    <property type="entry name" value="SURF1"/>
    <property type="match status" value="1"/>
</dbReference>
<keyword evidence="2 5" id="KW-0812">Transmembrane</keyword>
<keyword evidence="7" id="KW-1185">Reference proteome</keyword>
<keyword evidence="3 5" id="KW-1133">Transmembrane helix</keyword>
<dbReference type="AlphaFoldDB" id="A0A699YQ82"/>
<reference evidence="6 7" key="1">
    <citation type="submission" date="2020-02" db="EMBL/GenBank/DDBJ databases">
        <title>Draft genome sequence of Haematococcus lacustris strain NIES-144.</title>
        <authorList>
            <person name="Morimoto D."/>
            <person name="Nakagawa S."/>
            <person name="Yoshida T."/>
            <person name="Sawayama S."/>
        </authorList>
    </citation>
    <scope>NUCLEOTIDE SEQUENCE [LARGE SCALE GENOMIC DNA]</scope>
    <source>
        <strain evidence="6 7">NIES-144</strain>
    </source>
</reference>
<comment type="subcellular location">
    <subcellularLocation>
        <location evidence="1">Membrane</location>
    </subcellularLocation>
    <subcellularLocation>
        <location evidence="5">Mitochondrion inner membrane</location>
        <topology evidence="5">Multi-pass membrane protein</topology>
    </subcellularLocation>
</comment>
<dbReference type="InterPro" id="IPR002994">
    <property type="entry name" value="Surf1/Shy1"/>
</dbReference>
<dbReference type="PANTHER" id="PTHR23427">
    <property type="entry name" value="SURFEIT LOCUS PROTEIN"/>
    <property type="match status" value="1"/>
</dbReference>
<comment type="similarity">
    <text evidence="5">Belongs to the SURF1 family.</text>
</comment>
<keyword evidence="5" id="KW-0496">Mitochondrion</keyword>
<dbReference type="EMBL" id="BLLF01000507">
    <property type="protein sequence ID" value="GFH12477.1"/>
    <property type="molecule type" value="Genomic_DNA"/>
</dbReference>
<dbReference type="Pfam" id="PF02104">
    <property type="entry name" value="SURF1"/>
    <property type="match status" value="1"/>
</dbReference>
<protein>
    <recommendedName>
        <fullName evidence="5">SURF1-like protein</fullName>
    </recommendedName>
</protein>
<dbReference type="Proteomes" id="UP000485058">
    <property type="component" value="Unassembled WGS sequence"/>
</dbReference>
<feature type="non-terminal residue" evidence="6">
    <location>
        <position position="1"/>
    </location>
</feature>
<comment type="function">
    <text evidence="5">Probably involved in the biogenesis of the COX complex.</text>
</comment>
<evidence type="ECO:0000256" key="4">
    <source>
        <dbReference type="ARBA" id="ARBA00023136"/>
    </source>
</evidence>
<name>A0A699YQ82_HAELA</name>
<keyword evidence="5" id="KW-0999">Mitochondrion inner membrane</keyword>
<organism evidence="6 7">
    <name type="scientific">Haematococcus lacustris</name>
    <name type="common">Green alga</name>
    <name type="synonym">Haematococcus pluvialis</name>
    <dbReference type="NCBI Taxonomy" id="44745"/>
    <lineage>
        <taxon>Eukaryota</taxon>
        <taxon>Viridiplantae</taxon>
        <taxon>Chlorophyta</taxon>
        <taxon>core chlorophytes</taxon>
        <taxon>Chlorophyceae</taxon>
        <taxon>CS clade</taxon>
        <taxon>Chlamydomonadales</taxon>
        <taxon>Haematococcaceae</taxon>
        <taxon>Haematococcus</taxon>
    </lineage>
</organism>
<proteinExistence type="inferred from homology"/>
<dbReference type="PANTHER" id="PTHR23427:SF2">
    <property type="entry name" value="SURFEIT LOCUS PROTEIN 1"/>
    <property type="match status" value="1"/>
</dbReference>
<evidence type="ECO:0000313" key="7">
    <source>
        <dbReference type="Proteomes" id="UP000485058"/>
    </source>
</evidence>
<evidence type="ECO:0000256" key="1">
    <source>
        <dbReference type="ARBA" id="ARBA00004370"/>
    </source>
</evidence>